<dbReference type="Proteomes" id="UP000203229">
    <property type="component" value="Chromosome"/>
</dbReference>
<gene>
    <name evidence="2" type="ORF">SCORR_v1c08020</name>
</gene>
<keyword evidence="1" id="KW-0812">Transmembrane</keyword>
<dbReference type="RefSeq" id="WP_094049438.1">
    <property type="nucleotide sequence ID" value="NZ_CP022535.1"/>
</dbReference>
<evidence type="ECO:0000313" key="2">
    <source>
        <dbReference type="EMBL" id="ASP28574.1"/>
    </source>
</evidence>
<dbReference type="AlphaFoldDB" id="A0A222EQQ7"/>
<keyword evidence="1" id="KW-1133">Transmembrane helix</keyword>
<dbReference type="KEGG" id="scou:SCORR_v1c08020"/>
<feature type="transmembrane region" description="Helical" evidence="1">
    <location>
        <begin position="206"/>
        <end position="228"/>
    </location>
</feature>
<keyword evidence="1" id="KW-0472">Membrane</keyword>
<keyword evidence="3" id="KW-1185">Reference proteome</keyword>
<dbReference type="EMBL" id="CP022535">
    <property type="protein sequence ID" value="ASP28574.1"/>
    <property type="molecule type" value="Genomic_DNA"/>
</dbReference>
<proteinExistence type="predicted"/>
<name>A0A222EQQ7_9MOLU</name>
<reference evidence="2 3" key="1">
    <citation type="submission" date="2017-07" db="EMBL/GenBank/DDBJ databases">
        <title>Complete genome sequence of Spiroplasma corruscae EC-1 (DSM 19793).</title>
        <authorList>
            <person name="Tsai Y.-M."/>
            <person name="Lo W.-S."/>
            <person name="Kuo C.-H."/>
        </authorList>
    </citation>
    <scope>NUCLEOTIDE SEQUENCE [LARGE SCALE GENOMIC DNA]</scope>
    <source>
        <strain evidence="2 3">EC-1</strain>
    </source>
</reference>
<protein>
    <submittedName>
        <fullName evidence="2">Uncharacterized protein</fullName>
    </submittedName>
</protein>
<evidence type="ECO:0000256" key="1">
    <source>
        <dbReference type="SAM" id="Phobius"/>
    </source>
</evidence>
<evidence type="ECO:0000313" key="3">
    <source>
        <dbReference type="Proteomes" id="UP000203229"/>
    </source>
</evidence>
<dbReference type="OrthoDB" id="389401at2"/>
<sequence length="230" mass="27610">MANQSRMTRNKELHDKVKKDIIYNKQLQNDKSIINSTFERLKEIDLNFFKEKLDYFDKKHQFEKPYLDKDKTSNFISDEIKYDLKREIAELKKINDNNISKSEVPLNKNKDEQKIILRNEKYKLYYENIGRNQQIFQRSIEKLKNKQLNKTQLPNNISMTTVHQMRSQDKRSTNTMLVEVQGKVEVYQNKLLKAYNPKIKSTKIKWVLPLILLVFFVMILSIVIPIFIDF</sequence>
<organism evidence="2 3">
    <name type="scientific">Spiroplasma corruscae</name>
    <dbReference type="NCBI Taxonomy" id="216934"/>
    <lineage>
        <taxon>Bacteria</taxon>
        <taxon>Bacillati</taxon>
        <taxon>Mycoplasmatota</taxon>
        <taxon>Mollicutes</taxon>
        <taxon>Entomoplasmatales</taxon>
        <taxon>Spiroplasmataceae</taxon>
        <taxon>Spiroplasma</taxon>
    </lineage>
</organism>
<accession>A0A222EQQ7</accession>